<evidence type="ECO:0000259" key="11">
    <source>
        <dbReference type="PROSITE" id="PS50109"/>
    </source>
</evidence>
<dbReference type="EMBL" id="SUME01000003">
    <property type="protein sequence ID" value="TJZ61495.1"/>
    <property type="molecule type" value="Genomic_DNA"/>
</dbReference>
<keyword evidence="4 10" id="KW-0812">Transmembrane</keyword>
<evidence type="ECO:0000256" key="5">
    <source>
        <dbReference type="ARBA" id="ARBA00022777"/>
    </source>
</evidence>
<dbReference type="AlphaFoldDB" id="A0A4U0P2M1"/>
<evidence type="ECO:0000256" key="8">
    <source>
        <dbReference type="ARBA" id="ARBA00023136"/>
    </source>
</evidence>
<dbReference type="Gene3D" id="1.25.40.10">
    <property type="entry name" value="Tetratricopeptide repeat domain"/>
    <property type="match status" value="2"/>
</dbReference>
<dbReference type="InterPro" id="IPR011712">
    <property type="entry name" value="Sig_transdc_His_kin_sub3_dim/P"/>
</dbReference>
<protein>
    <submittedName>
        <fullName evidence="12">Tetratricopeptide repeat protein</fullName>
    </submittedName>
</protein>
<dbReference type="InterPro" id="IPR036890">
    <property type="entry name" value="HATPase_C_sf"/>
</dbReference>
<evidence type="ECO:0000256" key="6">
    <source>
        <dbReference type="ARBA" id="ARBA00022989"/>
    </source>
</evidence>
<dbReference type="SUPFAM" id="SSF55874">
    <property type="entry name" value="ATPase domain of HSP90 chaperone/DNA topoisomerase II/histidine kinase"/>
    <property type="match status" value="1"/>
</dbReference>
<evidence type="ECO:0000256" key="10">
    <source>
        <dbReference type="SAM" id="Phobius"/>
    </source>
</evidence>
<dbReference type="OrthoDB" id="9778366at2"/>
<dbReference type="GO" id="GO:0005886">
    <property type="term" value="C:plasma membrane"/>
    <property type="evidence" value="ECO:0007669"/>
    <property type="project" value="UniProtKB-SubCell"/>
</dbReference>
<gene>
    <name evidence="12" type="ORF">FAZ15_09905</name>
</gene>
<sequence>MKKYFITVCLFLFFYEISFSQSPVQVDSLWRQVLAIKNDSLRAVEVCKMAHTFYDTGNKPAMEKAITMARKIFVNTKPVSAEVELLRLLADVHGDAGDATKRILYSDSIIFVSKKAAYKLGEGIGYMEKAMAYALDGNMDEALKLIKPAIIIFEEQKDDELLANAYKMMGNLLVQSRKAKEAISSYKLSANILEKIKKHGNAGLVYGNMVRAFLTIGEKDSALFYNEVAKKMAIHVSPGHSLHFMVNMSEAELQTIKGNFSLADAAADKALAIAQLLNNPGMLGGFYTIKANIAKEKGNYNEAIKYDLLSIELNKKSGSFAQLVNSYFNLSKSYYWAGRYKEAYDARVTYMQLNDSLFSEKSASEINDLNVKYETSQKEKQIAEQELKIQKQQSNLLYAILGGALLVSVLGSIFFYQKKAQKLKLKHLQQEKENAILNSFILGEERERSRISHELHDGVAAMIGAAKMSLEAIPHLPQEKRMEQLSKIQGILEHSHSDIRHIAHSLLPTVLEKEGLVQATSQFVSEINETNLVNILVIDQNSNAYQLSSQLQLMLFRVIQELVNNIIKHSQAQNAEIVFSTHPNGLQIEVTDDGIGYDGISEPGEQGLYSITQRIKSIGGNFKIVRGSSGGTQAMVELTV</sequence>
<dbReference type="Proteomes" id="UP000306808">
    <property type="component" value="Unassembled WGS sequence"/>
</dbReference>
<dbReference type="Gene3D" id="1.20.5.1930">
    <property type="match status" value="1"/>
</dbReference>
<dbReference type="GO" id="GO:0046983">
    <property type="term" value="F:protein dimerization activity"/>
    <property type="evidence" value="ECO:0007669"/>
    <property type="project" value="InterPro"/>
</dbReference>
<feature type="domain" description="Histidine kinase" evidence="11">
    <location>
        <begin position="450"/>
        <end position="640"/>
    </location>
</feature>
<evidence type="ECO:0000256" key="3">
    <source>
        <dbReference type="ARBA" id="ARBA00022679"/>
    </source>
</evidence>
<keyword evidence="7" id="KW-0902">Two-component regulatory system</keyword>
<dbReference type="SUPFAM" id="SSF48452">
    <property type="entry name" value="TPR-like"/>
    <property type="match status" value="2"/>
</dbReference>
<reference evidence="12 13" key="1">
    <citation type="submission" date="2019-04" db="EMBL/GenBank/DDBJ databases">
        <title>Sphingobacterium olei sp. nov., isolated from oil-contaminated soil.</title>
        <authorList>
            <person name="Liu B."/>
        </authorList>
    </citation>
    <scope>NUCLEOTIDE SEQUENCE [LARGE SCALE GENOMIC DNA]</scope>
    <source>
        <strain evidence="12 13">HAL-9</strain>
    </source>
</reference>
<comment type="caution">
    <text evidence="12">The sequence shown here is derived from an EMBL/GenBank/DDBJ whole genome shotgun (WGS) entry which is preliminary data.</text>
</comment>
<keyword evidence="3" id="KW-0808">Transferase</keyword>
<keyword evidence="9" id="KW-0175">Coiled coil</keyword>
<dbReference type="InterPro" id="IPR050482">
    <property type="entry name" value="Sensor_HK_TwoCompSys"/>
</dbReference>
<dbReference type="Pfam" id="PF07730">
    <property type="entry name" value="HisKA_3"/>
    <property type="match status" value="1"/>
</dbReference>
<dbReference type="InterPro" id="IPR019734">
    <property type="entry name" value="TPR_rpt"/>
</dbReference>
<evidence type="ECO:0000256" key="4">
    <source>
        <dbReference type="ARBA" id="ARBA00022692"/>
    </source>
</evidence>
<keyword evidence="13" id="KW-1185">Reference proteome</keyword>
<feature type="coiled-coil region" evidence="9">
    <location>
        <begin position="366"/>
        <end position="438"/>
    </location>
</feature>
<dbReference type="PANTHER" id="PTHR24421">
    <property type="entry name" value="NITRATE/NITRITE SENSOR PROTEIN NARX-RELATED"/>
    <property type="match status" value="1"/>
</dbReference>
<name>A0A4U0P2M1_9SPHI</name>
<dbReference type="RefSeq" id="WP_136901142.1">
    <property type="nucleotide sequence ID" value="NZ_SUME01000003.1"/>
</dbReference>
<evidence type="ECO:0000313" key="12">
    <source>
        <dbReference type="EMBL" id="TJZ61495.1"/>
    </source>
</evidence>
<dbReference type="InterPro" id="IPR005467">
    <property type="entry name" value="His_kinase_dom"/>
</dbReference>
<keyword evidence="6 10" id="KW-1133">Transmembrane helix</keyword>
<dbReference type="Pfam" id="PF02518">
    <property type="entry name" value="HATPase_c"/>
    <property type="match status" value="1"/>
</dbReference>
<dbReference type="PANTHER" id="PTHR24421:SF37">
    <property type="entry name" value="SENSOR HISTIDINE KINASE NARS"/>
    <property type="match status" value="1"/>
</dbReference>
<dbReference type="InterPro" id="IPR011990">
    <property type="entry name" value="TPR-like_helical_dom_sf"/>
</dbReference>
<evidence type="ECO:0000313" key="13">
    <source>
        <dbReference type="Proteomes" id="UP000306808"/>
    </source>
</evidence>
<proteinExistence type="predicted"/>
<dbReference type="CDD" id="cd16917">
    <property type="entry name" value="HATPase_UhpB-NarQ-NarX-like"/>
    <property type="match status" value="1"/>
</dbReference>
<evidence type="ECO:0000256" key="1">
    <source>
        <dbReference type="ARBA" id="ARBA00004651"/>
    </source>
</evidence>
<dbReference type="PROSITE" id="PS50109">
    <property type="entry name" value="HIS_KIN"/>
    <property type="match status" value="1"/>
</dbReference>
<comment type="subcellular location">
    <subcellularLocation>
        <location evidence="1">Cell membrane</location>
        <topology evidence="1">Multi-pass membrane protein</topology>
    </subcellularLocation>
</comment>
<evidence type="ECO:0000256" key="2">
    <source>
        <dbReference type="ARBA" id="ARBA00022475"/>
    </source>
</evidence>
<keyword evidence="8 10" id="KW-0472">Membrane</keyword>
<dbReference type="Gene3D" id="3.30.565.10">
    <property type="entry name" value="Histidine kinase-like ATPase, C-terminal domain"/>
    <property type="match status" value="1"/>
</dbReference>
<keyword evidence="2" id="KW-1003">Cell membrane</keyword>
<organism evidence="12 13">
    <name type="scientific">Sphingobacterium olei</name>
    <dbReference type="NCBI Taxonomy" id="2571155"/>
    <lineage>
        <taxon>Bacteria</taxon>
        <taxon>Pseudomonadati</taxon>
        <taxon>Bacteroidota</taxon>
        <taxon>Sphingobacteriia</taxon>
        <taxon>Sphingobacteriales</taxon>
        <taxon>Sphingobacteriaceae</taxon>
        <taxon>Sphingobacterium</taxon>
    </lineage>
</organism>
<dbReference type="GO" id="GO:0000155">
    <property type="term" value="F:phosphorelay sensor kinase activity"/>
    <property type="evidence" value="ECO:0007669"/>
    <property type="project" value="InterPro"/>
</dbReference>
<evidence type="ECO:0000256" key="9">
    <source>
        <dbReference type="SAM" id="Coils"/>
    </source>
</evidence>
<dbReference type="InterPro" id="IPR003594">
    <property type="entry name" value="HATPase_dom"/>
</dbReference>
<evidence type="ECO:0000256" key="7">
    <source>
        <dbReference type="ARBA" id="ARBA00023012"/>
    </source>
</evidence>
<keyword evidence="5" id="KW-0418">Kinase</keyword>
<dbReference type="SMART" id="SM00028">
    <property type="entry name" value="TPR"/>
    <property type="match status" value="4"/>
</dbReference>
<dbReference type="Pfam" id="PF13424">
    <property type="entry name" value="TPR_12"/>
    <property type="match status" value="1"/>
</dbReference>
<accession>A0A4U0P2M1</accession>
<feature type="transmembrane region" description="Helical" evidence="10">
    <location>
        <begin position="396"/>
        <end position="416"/>
    </location>
</feature>